<dbReference type="Proteomes" id="UP001156389">
    <property type="component" value="Unassembled WGS sequence"/>
</dbReference>
<protein>
    <submittedName>
        <fullName evidence="2">Uncharacterized protein</fullName>
    </submittedName>
</protein>
<dbReference type="EMBL" id="JAJAGO010000010">
    <property type="protein sequence ID" value="MCT2592491.1"/>
    <property type="molecule type" value="Genomic_DNA"/>
</dbReference>
<accession>A0ABT2JX86</accession>
<evidence type="ECO:0000256" key="1">
    <source>
        <dbReference type="SAM" id="MobiDB-lite"/>
    </source>
</evidence>
<organism evidence="2 3">
    <name type="scientific">Streptomyces gossypii</name>
    <dbReference type="NCBI Taxonomy" id="2883101"/>
    <lineage>
        <taxon>Bacteria</taxon>
        <taxon>Bacillati</taxon>
        <taxon>Actinomycetota</taxon>
        <taxon>Actinomycetes</taxon>
        <taxon>Kitasatosporales</taxon>
        <taxon>Streptomycetaceae</taxon>
        <taxon>Streptomyces</taxon>
    </lineage>
</organism>
<evidence type="ECO:0000313" key="2">
    <source>
        <dbReference type="EMBL" id="MCT2592491.1"/>
    </source>
</evidence>
<dbReference type="RefSeq" id="WP_260219815.1">
    <property type="nucleotide sequence ID" value="NZ_JAJAGO010000010.1"/>
</dbReference>
<proteinExistence type="predicted"/>
<sequence length="145" mass="14704">MNTGPADSTGGRAAEQERRAAEGVEGGAGGGTVHITSMSGGAIATGPYGHAAHYAAPQGATDEATRALLEAVDTLREHIRLLQPTEETAEVDGELEEVQGDIARTGRADSSRLERLRARLEAGATAVGGLASAAAVTQAVGELMQ</sequence>
<evidence type="ECO:0000313" key="3">
    <source>
        <dbReference type="Proteomes" id="UP001156389"/>
    </source>
</evidence>
<reference evidence="2 3" key="1">
    <citation type="submission" date="2021-10" db="EMBL/GenBank/DDBJ databases">
        <title>Streptomyces gossypii sp. nov., isolated from soil collected from cotton field.</title>
        <authorList>
            <person name="Ge X."/>
            <person name="Chen X."/>
            <person name="Liu W."/>
        </authorList>
    </citation>
    <scope>NUCLEOTIDE SEQUENCE [LARGE SCALE GENOMIC DNA]</scope>
    <source>
        <strain evidence="2 3">N2-109</strain>
    </source>
</reference>
<feature type="region of interest" description="Disordered" evidence="1">
    <location>
        <begin position="1"/>
        <end position="48"/>
    </location>
</feature>
<comment type="caution">
    <text evidence="2">The sequence shown here is derived from an EMBL/GenBank/DDBJ whole genome shotgun (WGS) entry which is preliminary data.</text>
</comment>
<name>A0ABT2JX86_9ACTN</name>
<keyword evidence="3" id="KW-1185">Reference proteome</keyword>
<gene>
    <name evidence="2" type="ORF">LHJ74_21705</name>
</gene>